<dbReference type="InterPro" id="IPR051791">
    <property type="entry name" value="Pra-immunoreactive"/>
</dbReference>
<proteinExistence type="predicted"/>
<keyword evidence="5 6" id="KW-0472">Membrane</keyword>
<reference evidence="8 9" key="1">
    <citation type="submission" date="2018-05" db="EMBL/GenBank/DDBJ databases">
        <title>Chitinophaga sp. K3CV102501T nov., isolated from isolated from a monsoon evergreen broad-leaved forest soil.</title>
        <authorList>
            <person name="Lv Y."/>
        </authorList>
    </citation>
    <scope>NUCLEOTIDE SEQUENCE [LARGE SCALE GENOMIC DNA]</scope>
    <source>
        <strain evidence="8 9">GDMCC 1.1325</strain>
    </source>
</reference>
<organism evidence="8 9">
    <name type="scientific">Chitinophaga flava</name>
    <dbReference type="NCBI Taxonomy" id="2259036"/>
    <lineage>
        <taxon>Bacteria</taxon>
        <taxon>Pseudomonadati</taxon>
        <taxon>Bacteroidota</taxon>
        <taxon>Chitinophagia</taxon>
        <taxon>Chitinophagales</taxon>
        <taxon>Chitinophagaceae</taxon>
        <taxon>Chitinophaga</taxon>
    </lineage>
</organism>
<name>A0A365XS76_9BACT</name>
<feature type="domain" description="RDD" evidence="7">
    <location>
        <begin position="24"/>
        <end position="122"/>
    </location>
</feature>
<feature type="transmembrane region" description="Helical" evidence="6">
    <location>
        <begin position="60"/>
        <end position="77"/>
    </location>
</feature>
<dbReference type="PANTHER" id="PTHR36115">
    <property type="entry name" value="PROLINE-RICH ANTIGEN HOMOLOG-RELATED"/>
    <property type="match status" value="1"/>
</dbReference>
<evidence type="ECO:0000256" key="1">
    <source>
        <dbReference type="ARBA" id="ARBA00004651"/>
    </source>
</evidence>
<dbReference type="EMBL" id="QFFJ01000002">
    <property type="protein sequence ID" value="RBL88445.1"/>
    <property type="molecule type" value="Genomic_DNA"/>
</dbReference>
<sequence>MESFNDTKNTDLLSDLEEPAPELASKGLRFANYLVDFLVIFVVLICLMNFAQLAMAEIQVIYIVFFLLYYSIMEGLMNGRTIGKMVTGTRVVTRDNEPISFGKALGRSASRLVPFEAFSLLFGDAAWHDNWTNTIVVKNK</sequence>
<evidence type="ECO:0000313" key="8">
    <source>
        <dbReference type="EMBL" id="RBL88445.1"/>
    </source>
</evidence>
<keyword evidence="3 6" id="KW-0812">Transmembrane</keyword>
<evidence type="ECO:0000256" key="4">
    <source>
        <dbReference type="ARBA" id="ARBA00022989"/>
    </source>
</evidence>
<dbReference type="GO" id="GO:0005886">
    <property type="term" value="C:plasma membrane"/>
    <property type="evidence" value="ECO:0007669"/>
    <property type="project" value="UniProtKB-SubCell"/>
</dbReference>
<feature type="transmembrane region" description="Helical" evidence="6">
    <location>
        <begin position="33"/>
        <end position="54"/>
    </location>
</feature>
<evidence type="ECO:0000259" key="7">
    <source>
        <dbReference type="Pfam" id="PF06271"/>
    </source>
</evidence>
<evidence type="ECO:0000256" key="2">
    <source>
        <dbReference type="ARBA" id="ARBA00022475"/>
    </source>
</evidence>
<gene>
    <name evidence="8" type="ORF">DF182_17805</name>
</gene>
<keyword evidence="4 6" id="KW-1133">Transmembrane helix</keyword>
<comment type="subcellular location">
    <subcellularLocation>
        <location evidence="1">Cell membrane</location>
        <topology evidence="1">Multi-pass membrane protein</topology>
    </subcellularLocation>
</comment>
<comment type="caution">
    <text evidence="8">The sequence shown here is derived from an EMBL/GenBank/DDBJ whole genome shotgun (WGS) entry which is preliminary data.</text>
</comment>
<evidence type="ECO:0000256" key="5">
    <source>
        <dbReference type="ARBA" id="ARBA00023136"/>
    </source>
</evidence>
<evidence type="ECO:0000313" key="9">
    <source>
        <dbReference type="Proteomes" id="UP000253410"/>
    </source>
</evidence>
<keyword evidence="9" id="KW-1185">Reference proteome</keyword>
<dbReference type="AlphaFoldDB" id="A0A365XS76"/>
<dbReference type="InterPro" id="IPR010432">
    <property type="entry name" value="RDD"/>
</dbReference>
<dbReference type="Pfam" id="PF06271">
    <property type="entry name" value="RDD"/>
    <property type="match status" value="1"/>
</dbReference>
<keyword evidence="2" id="KW-1003">Cell membrane</keyword>
<evidence type="ECO:0000256" key="6">
    <source>
        <dbReference type="SAM" id="Phobius"/>
    </source>
</evidence>
<protein>
    <recommendedName>
        <fullName evidence="7">RDD domain-containing protein</fullName>
    </recommendedName>
</protein>
<evidence type="ECO:0000256" key="3">
    <source>
        <dbReference type="ARBA" id="ARBA00022692"/>
    </source>
</evidence>
<dbReference type="RefSeq" id="WP_113617188.1">
    <property type="nucleotide sequence ID" value="NZ_QFFJ01000002.1"/>
</dbReference>
<dbReference type="OrthoDB" id="762068at2"/>
<accession>A0A365XS76</accession>
<dbReference type="Proteomes" id="UP000253410">
    <property type="component" value="Unassembled WGS sequence"/>
</dbReference>
<dbReference type="PANTHER" id="PTHR36115:SF4">
    <property type="entry name" value="MEMBRANE PROTEIN"/>
    <property type="match status" value="1"/>
</dbReference>